<dbReference type="InterPro" id="IPR057702">
    <property type="entry name" value="DUF7942"/>
</dbReference>
<evidence type="ECO:0008006" key="5">
    <source>
        <dbReference type="Google" id="ProtNLM"/>
    </source>
</evidence>
<name>A0ABP9AZ36_9ACTN</name>
<accession>A0ABP9AZ36</accession>
<organism evidence="3 4">
    <name type="scientific">Streptomyces ziwulingensis</name>
    <dbReference type="NCBI Taxonomy" id="1045501"/>
    <lineage>
        <taxon>Bacteria</taxon>
        <taxon>Bacillati</taxon>
        <taxon>Actinomycetota</taxon>
        <taxon>Actinomycetes</taxon>
        <taxon>Kitasatosporales</taxon>
        <taxon>Streptomycetaceae</taxon>
        <taxon>Streptomyces</taxon>
    </lineage>
</organism>
<feature type="transmembrane region" description="Helical" evidence="1">
    <location>
        <begin position="74"/>
        <end position="96"/>
    </location>
</feature>
<feature type="signal peptide" evidence="2">
    <location>
        <begin position="1"/>
        <end position="20"/>
    </location>
</feature>
<keyword evidence="1" id="KW-0812">Transmembrane</keyword>
<dbReference type="NCBIfam" id="NF046119">
    <property type="entry name" value="memb_SCO4225"/>
    <property type="match status" value="1"/>
</dbReference>
<proteinExistence type="predicted"/>
<protein>
    <recommendedName>
        <fullName evidence="5">Integral membrane protein</fullName>
    </recommendedName>
</protein>
<keyword evidence="1" id="KW-1133">Transmembrane helix</keyword>
<gene>
    <name evidence="3" type="ORF">GCM10023220_09580</name>
</gene>
<dbReference type="Proteomes" id="UP001501265">
    <property type="component" value="Unassembled WGS sequence"/>
</dbReference>
<keyword evidence="2" id="KW-0732">Signal</keyword>
<comment type="caution">
    <text evidence="3">The sequence shown here is derived from an EMBL/GenBank/DDBJ whole genome shotgun (WGS) entry which is preliminary data.</text>
</comment>
<feature type="transmembrane region" description="Helical" evidence="1">
    <location>
        <begin position="47"/>
        <end position="68"/>
    </location>
</feature>
<sequence>MKNARSHTLVRLTLANPASAAYLALVGVAMAVAALQPLVAPGSDASMIWVWPAFFTLPTFGFFAWLGSAAETPALLLTGGIVVSALVQSLMLGAAWESWRERGRGRRLGSA</sequence>
<keyword evidence="4" id="KW-1185">Reference proteome</keyword>
<evidence type="ECO:0000313" key="4">
    <source>
        <dbReference type="Proteomes" id="UP001501265"/>
    </source>
</evidence>
<evidence type="ECO:0000256" key="2">
    <source>
        <dbReference type="SAM" id="SignalP"/>
    </source>
</evidence>
<dbReference type="EMBL" id="BAABIG010000008">
    <property type="protein sequence ID" value="GAA4787371.1"/>
    <property type="molecule type" value="Genomic_DNA"/>
</dbReference>
<evidence type="ECO:0000256" key="1">
    <source>
        <dbReference type="SAM" id="Phobius"/>
    </source>
</evidence>
<dbReference type="RefSeq" id="WP_345617618.1">
    <property type="nucleotide sequence ID" value="NZ_BAABIG010000008.1"/>
</dbReference>
<dbReference type="Pfam" id="PF25637">
    <property type="entry name" value="DUF7942"/>
    <property type="match status" value="1"/>
</dbReference>
<feature type="chain" id="PRO_5045355193" description="Integral membrane protein" evidence="2">
    <location>
        <begin position="21"/>
        <end position="111"/>
    </location>
</feature>
<feature type="transmembrane region" description="Helical" evidence="1">
    <location>
        <begin position="20"/>
        <end position="40"/>
    </location>
</feature>
<evidence type="ECO:0000313" key="3">
    <source>
        <dbReference type="EMBL" id="GAA4787371.1"/>
    </source>
</evidence>
<keyword evidence="1" id="KW-0472">Membrane</keyword>
<reference evidence="4" key="1">
    <citation type="journal article" date="2019" name="Int. J. Syst. Evol. Microbiol.">
        <title>The Global Catalogue of Microorganisms (GCM) 10K type strain sequencing project: providing services to taxonomists for standard genome sequencing and annotation.</title>
        <authorList>
            <consortium name="The Broad Institute Genomics Platform"/>
            <consortium name="The Broad Institute Genome Sequencing Center for Infectious Disease"/>
            <person name="Wu L."/>
            <person name="Ma J."/>
        </authorList>
    </citation>
    <scope>NUCLEOTIDE SEQUENCE [LARGE SCALE GENOMIC DNA]</scope>
    <source>
        <strain evidence="4">JCM 18081</strain>
    </source>
</reference>